<protein>
    <submittedName>
        <fullName evidence="1">DUF4291 domain-containing protein</fullName>
    </submittedName>
</protein>
<dbReference type="PANTHER" id="PTHR38567:SF1">
    <property type="entry name" value="DUF4291 DOMAIN-CONTAINING PROTEIN"/>
    <property type="match status" value="1"/>
</dbReference>
<dbReference type="PANTHER" id="PTHR38567">
    <property type="entry name" value="DUF4291 DOMAIN-CONTAINING PROTEIN"/>
    <property type="match status" value="1"/>
</dbReference>
<dbReference type="Pfam" id="PF14124">
    <property type="entry name" value="DUF4291"/>
    <property type="match status" value="1"/>
</dbReference>
<dbReference type="AlphaFoldDB" id="A0A4U3MHB4"/>
<accession>A0A4U3MHB4</accession>
<dbReference type="EMBL" id="SZQA01000009">
    <property type="protein sequence ID" value="TKK88735.1"/>
    <property type="molecule type" value="Genomic_DNA"/>
</dbReference>
<dbReference type="InterPro" id="IPR025633">
    <property type="entry name" value="DUF4291"/>
</dbReference>
<evidence type="ECO:0000313" key="2">
    <source>
        <dbReference type="Proteomes" id="UP000308705"/>
    </source>
</evidence>
<gene>
    <name evidence="1" type="ORF">FDA94_11625</name>
</gene>
<name>A0A4U3MHB4_9ACTN</name>
<sequence>MCRMIPLRQIRARHDERTITVYQAYNPEIGEYAATHGRFAPSYNRNRMTWVKPSFLWMMYRSGWATKPGQERVLAVTITREGFEWALAHSGLSHFDSAVHHDRAAWTATRHRPVRIQWDPERSPALHALPHRSLQMGLSREAVDRYVDEWIVGIEDVTALAHRIHALPADSRAAELPVERPYPLPAGIAATCGLSS</sequence>
<comment type="caution">
    <text evidence="1">The sequence shown here is derived from an EMBL/GenBank/DDBJ whole genome shotgun (WGS) entry which is preliminary data.</text>
</comment>
<organism evidence="1 2">
    <name type="scientific">Herbidospora galbida</name>
    <dbReference type="NCBI Taxonomy" id="2575442"/>
    <lineage>
        <taxon>Bacteria</taxon>
        <taxon>Bacillati</taxon>
        <taxon>Actinomycetota</taxon>
        <taxon>Actinomycetes</taxon>
        <taxon>Streptosporangiales</taxon>
        <taxon>Streptosporangiaceae</taxon>
        <taxon>Herbidospora</taxon>
    </lineage>
</organism>
<proteinExistence type="predicted"/>
<dbReference type="OrthoDB" id="65842at2"/>
<reference evidence="1 2" key="1">
    <citation type="submission" date="2019-04" db="EMBL/GenBank/DDBJ databases">
        <title>Herbidospora sp. NEAU-GS14.nov., a novel actinomycete isolated from soil.</title>
        <authorList>
            <person name="Han L."/>
        </authorList>
    </citation>
    <scope>NUCLEOTIDE SEQUENCE [LARGE SCALE GENOMIC DNA]</scope>
    <source>
        <strain evidence="1 2">NEAU-GS14</strain>
    </source>
</reference>
<keyword evidence="2" id="KW-1185">Reference proteome</keyword>
<dbReference type="Proteomes" id="UP000308705">
    <property type="component" value="Unassembled WGS sequence"/>
</dbReference>
<evidence type="ECO:0000313" key="1">
    <source>
        <dbReference type="EMBL" id="TKK88735.1"/>
    </source>
</evidence>